<gene>
    <name evidence="2" type="ORF">AUEXF2481DRAFT_296868</name>
</gene>
<name>A0A074Z5J9_AURSE</name>
<dbReference type="OrthoDB" id="310217at2759"/>
<dbReference type="InterPro" id="IPR000719">
    <property type="entry name" value="Prot_kinase_dom"/>
</dbReference>
<keyword evidence="3" id="KW-1185">Reference proteome</keyword>
<dbReference type="GO" id="GO:0004672">
    <property type="term" value="F:protein kinase activity"/>
    <property type="evidence" value="ECO:0007669"/>
    <property type="project" value="InterPro"/>
</dbReference>
<dbReference type="InterPro" id="IPR011009">
    <property type="entry name" value="Kinase-like_dom_sf"/>
</dbReference>
<dbReference type="Gene3D" id="1.10.510.10">
    <property type="entry name" value="Transferase(Phosphotransferase) domain 1"/>
    <property type="match status" value="1"/>
</dbReference>
<dbReference type="RefSeq" id="XP_013342729.1">
    <property type="nucleotide sequence ID" value="XM_013487275.1"/>
</dbReference>
<evidence type="ECO:0000313" key="3">
    <source>
        <dbReference type="Proteomes" id="UP000030641"/>
    </source>
</evidence>
<dbReference type="GeneID" id="25364019"/>
<dbReference type="AlphaFoldDB" id="A0A074Z5J9"/>
<feature type="domain" description="Protein kinase" evidence="1">
    <location>
        <begin position="16"/>
        <end position="359"/>
    </location>
</feature>
<proteinExistence type="predicted"/>
<dbReference type="PROSITE" id="PS50011">
    <property type="entry name" value="PROTEIN_KINASE_DOM"/>
    <property type="match status" value="1"/>
</dbReference>
<evidence type="ECO:0000313" key="2">
    <source>
        <dbReference type="EMBL" id="KEQ94211.1"/>
    </source>
</evidence>
<dbReference type="OMA" id="TEACLLM"/>
<protein>
    <recommendedName>
        <fullName evidence="1">Protein kinase domain-containing protein</fullName>
    </recommendedName>
</protein>
<dbReference type="InParanoid" id="A0A074Z5J9"/>
<sequence>MAFGKTDSSGLPQGTWLGGHYLGKGGDGTLHYWTKVGENRKIIDRMVIKDLYSRESTMEPSEYRAIYDDLVAKGMDFGAVAPGSSGPSLPEQRFFREAYLQALFTDPSGASTYTVPLRGYKRGHSDTGRGTHWRVYMDLLHAGDLENFMRKHNDADGESIPFPEPFIWWTLYCLAKALVDLDQRVQTKLGPRSAEGEVVVMIDMKLPNMLLDAKRGSEYPLYPKPLVSDFGSAHILHKADPRSKKGGIKLHATDGYWAPEMDVIEGVDRAINEPLHSWTNVWQAGRVIEFMMVKASTANEGTYGDSNIKKYPPEFDEFPNFRYSNELIEIVWRCQLFDPKAQPTPAELLLYIEQHAPALNKGMDTWGSANWIAAQKLIKGAPTFVEVIGRDERIRKRIRSGKLSFLKNFEDQALAKEYANLEMDPPDDCLLAYQGGADPARLGMEGKEPVAGDDADW</sequence>
<reference evidence="2 3" key="1">
    <citation type="journal article" date="2014" name="BMC Genomics">
        <title>Genome sequencing of four Aureobasidium pullulans varieties: biotechnological potential, stress tolerance, and description of new species.</title>
        <authorList>
            <person name="Gostin Ar C."/>
            <person name="Ohm R.A."/>
            <person name="Kogej T."/>
            <person name="Sonjak S."/>
            <person name="Turk M."/>
            <person name="Zajc J."/>
            <person name="Zalar P."/>
            <person name="Grube M."/>
            <person name="Sun H."/>
            <person name="Han J."/>
            <person name="Sharma A."/>
            <person name="Chiniquy J."/>
            <person name="Ngan C.Y."/>
            <person name="Lipzen A."/>
            <person name="Barry K."/>
            <person name="Grigoriev I.V."/>
            <person name="Gunde-Cimerman N."/>
        </authorList>
    </citation>
    <scope>NUCLEOTIDE SEQUENCE [LARGE SCALE GENOMIC DNA]</scope>
    <source>
        <strain evidence="2 3">EXF-2481</strain>
    </source>
</reference>
<accession>A0A074Z5J9</accession>
<evidence type="ECO:0000259" key="1">
    <source>
        <dbReference type="PROSITE" id="PS50011"/>
    </source>
</evidence>
<dbReference type="Proteomes" id="UP000030641">
    <property type="component" value="Unassembled WGS sequence"/>
</dbReference>
<dbReference type="GO" id="GO:0005524">
    <property type="term" value="F:ATP binding"/>
    <property type="evidence" value="ECO:0007669"/>
    <property type="project" value="InterPro"/>
</dbReference>
<dbReference type="STRING" id="1043005.A0A074Z5J9"/>
<organism evidence="2 3">
    <name type="scientific">Aureobasidium subglaciale (strain EXF-2481)</name>
    <name type="common">Aureobasidium pullulans var. subglaciale</name>
    <dbReference type="NCBI Taxonomy" id="1043005"/>
    <lineage>
        <taxon>Eukaryota</taxon>
        <taxon>Fungi</taxon>
        <taxon>Dikarya</taxon>
        <taxon>Ascomycota</taxon>
        <taxon>Pezizomycotina</taxon>
        <taxon>Dothideomycetes</taxon>
        <taxon>Dothideomycetidae</taxon>
        <taxon>Dothideales</taxon>
        <taxon>Saccotheciaceae</taxon>
        <taxon>Aureobasidium</taxon>
    </lineage>
</organism>
<dbReference type="EMBL" id="KL584763">
    <property type="protein sequence ID" value="KEQ94211.1"/>
    <property type="molecule type" value="Genomic_DNA"/>
</dbReference>
<dbReference type="SUPFAM" id="SSF56112">
    <property type="entry name" value="Protein kinase-like (PK-like)"/>
    <property type="match status" value="1"/>
</dbReference>
<dbReference type="HOGENOM" id="CLU_030351_0_0_1"/>